<organism evidence="1 2">
    <name type="scientific">Octopus vulgaris</name>
    <name type="common">Common octopus</name>
    <dbReference type="NCBI Taxonomy" id="6645"/>
    <lineage>
        <taxon>Eukaryota</taxon>
        <taxon>Metazoa</taxon>
        <taxon>Spiralia</taxon>
        <taxon>Lophotrochozoa</taxon>
        <taxon>Mollusca</taxon>
        <taxon>Cephalopoda</taxon>
        <taxon>Coleoidea</taxon>
        <taxon>Octopodiformes</taxon>
        <taxon>Octopoda</taxon>
        <taxon>Incirrata</taxon>
        <taxon>Octopodidae</taxon>
        <taxon>Octopus</taxon>
    </lineage>
</organism>
<evidence type="ECO:0000313" key="1">
    <source>
        <dbReference type="EMBL" id="CAI9733841.1"/>
    </source>
</evidence>
<reference evidence="1" key="1">
    <citation type="submission" date="2023-08" db="EMBL/GenBank/DDBJ databases">
        <authorList>
            <person name="Alioto T."/>
            <person name="Alioto T."/>
            <person name="Gomez Garrido J."/>
        </authorList>
    </citation>
    <scope>NUCLEOTIDE SEQUENCE</scope>
</reference>
<sequence length="125" mass="13890">MWGDVIPEGASGPFQIYRWYYRGVCNCVTFEASIVGGGGGGGGGGRRLDIRSLSMVIDKSNKTVDVIDGDRQNHNQRSKYRTIEFFTLKNIGRVNLTIAIEAIITVVPVCFRFLQIRENGGEKPY</sequence>
<dbReference type="Proteomes" id="UP001162480">
    <property type="component" value="Chromosome 15"/>
</dbReference>
<dbReference type="EMBL" id="OX597828">
    <property type="protein sequence ID" value="CAI9733841.1"/>
    <property type="molecule type" value="Genomic_DNA"/>
</dbReference>
<protein>
    <submittedName>
        <fullName evidence="1">Uncharacterized protein</fullName>
    </submittedName>
</protein>
<evidence type="ECO:0000313" key="2">
    <source>
        <dbReference type="Proteomes" id="UP001162480"/>
    </source>
</evidence>
<dbReference type="AlphaFoldDB" id="A0AA36BHQ7"/>
<keyword evidence="2" id="KW-1185">Reference proteome</keyword>
<gene>
    <name evidence="1" type="ORF">OCTVUL_1B000160</name>
</gene>
<proteinExistence type="predicted"/>
<accession>A0AA36BHQ7</accession>
<name>A0AA36BHQ7_OCTVU</name>